<dbReference type="OrthoDB" id="340608at2759"/>
<evidence type="ECO:0000256" key="4">
    <source>
        <dbReference type="ARBA" id="ARBA00022989"/>
    </source>
</evidence>
<evidence type="ECO:0000313" key="9">
    <source>
        <dbReference type="EMBL" id="GIQ84410.1"/>
    </source>
</evidence>
<dbReference type="GO" id="GO:0005886">
    <property type="term" value="C:plasma membrane"/>
    <property type="evidence" value="ECO:0007669"/>
    <property type="project" value="TreeGrafter"/>
</dbReference>
<comment type="subcellular location">
    <subcellularLocation>
        <location evidence="1">Membrane</location>
        <topology evidence="1">Multi-pass membrane protein</topology>
    </subcellularLocation>
</comment>
<keyword evidence="3 7" id="KW-0812">Transmembrane</keyword>
<protein>
    <submittedName>
        <fullName evidence="9">CDC50/LEM3 family protein</fullName>
    </submittedName>
</protein>
<dbReference type="Proteomes" id="UP000265618">
    <property type="component" value="Unassembled WGS sequence"/>
</dbReference>
<gene>
    <name evidence="9" type="ORF">KIPB_005895</name>
</gene>
<comment type="caution">
    <text evidence="9">The sequence shown here is derived from an EMBL/GenBank/DDBJ whole genome shotgun (WGS) entry which is preliminary data.</text>
</comment>
<keyword evidence="10" id="KW-1185">Reference proteome</keyword>
<keyword evidence="4 7" id="KW-1133">Transmembrane helix</keyword>
<evidence type="ECO:0000256" key="8">
    <source>
        <dbReference type="SAM" id="SignalP"/>
    </source>
</evidence>
<dbReference type="GO" id="GO:0005783">
    <property type="term" value="C:endoplasmic reticulum"/>
    <property type="evidence" value="ECO:0007669"/>
    <property type="project" value="TreeGrafter"/>
</dbReference>
<dbReference type="InterPro" id="IPR005045">
    <property type="entry name" value="CDC50/LEM3_fam"/>
</dbReference>
<proteinExistence type="inferred from homology"/>
<dbReference type="PANTHER" id="PTHR10926">
    <property type="entry name" value="CELL CYCLE CONTROL PROTEIN 50"/>
    <property type="match status" value="1"/>
</dbReference>
<feature type="chain" id="PRO_5039909856" evidence="8">
    <location>
        <begin position="17"/>
        <end position="338"/>
    </location>
</feature>
<name>A0A9K3CXV4_9EUKA</name>
<evidence type="ECO:0000313" key="10">
    <source>
        <dbReference type="Proteomes" id="UP000265618"/>
    </source>
</evidence>
<dbReference type="EMBL" id="BDIP01001446">
    <property type="protein sequence ID" value="GIQ84410.1"/>
    <property type="molecule type" value="Genomic_DNA"/>
</dbReference>
<evidence type="ECO:0000256" key="6">
    <source>
        <dbReference type="SAM" id="MobiDB-lite"/>
    </source>
</evidence>
<evidence type="ECO:0000256" key="1">
    <source>
        <dbReference type="ARBA" id="ARBA00004141"/>
    </source>
</evidence>
<accession>A0A9K3CXV4</accession>
<dbReference type="AlphaFoldDB" id="A0A9K3CXV4"/>
<evidence type="ECO:0000256" key="7">
    <source>
        <dbReference type="SAM" id="Phobius"/>
    </source>
</evidence>
<dbReference type="GO" id="GO:0005794">
    <property type="term" value="C:Golgi apparatus"/>
    <property type="evidence" value="ECO:0007669"/>
    <property type="project" value="TreeGrafter"/>
</dbReference>
<sequence>MFVGAMVVIAVSVGAAFVVCLSLMASEVTQTVRYDDMCAVGDTCTLSVTVDEPAFSGVPVYAGYQLTKYYQNYKDYYPSYSDEQLDGRSFTVEDLYSDCYPQDPCPTNGSDSDVSECLDPCGIVYATRFNDTFSMAYGASATDGMAWVGKAEGDAVDWTSDGVAWAEDPEDRFNPSLIEALGDEAEPTMAWMRASGTPSFVKPYRIIEGGLEAGEYTLTVGSEYPVDAFGGTKAFVLTTRDPTRPSIVALCIGCLVSLGLAAPLALLCTVTHIIKPRSSKYTMPISAMASVNDTSDVREVVPPGDVDSASSRQPESAPPLAAPVSEGGTGTGDTRHSC</sequence>
<keyword evidence="5 7" id="KW-0472">Membrane</keyword>
<keyword evidence="8" id="KW-0732">Signal</keyword>
<organism evidence="9 10">
    <name type="scientific">Kipferlia bialata</name>
    <dbReference type="NCBI Taxonomy" id="797122"/>
    <lineage>
        <taxon>Eukaryota</taxon>
        <taxon>Metamonada</taxon>
        <taxon>Carpediemonas-like organisms</taxon>
        <taxon>Kipferlia</taxon>
    </lineage>
</organism>
<evidence type="ECO:0000256" key="3">
    <source>
        <dbReference type="ARBA" id="ARBA00022692"/>
    </source>
</evidence>
<reference evidence="9 10" key="1">
    <citation type="journal article" date="2018" name="PLoS ONE">
        <title>The draft genome of Kipferlia bialata reveals reductive genome evolution in fornicate parasites.</title>
        <authorList>
            <person name="Tanifuji G."/>
            <person name="Takabayashi S."/>
            <person name="Kume K."/>
            <person name="Takagi M."/>
            <person name="Nakayama T."/>
            <person name="Kamikawa R."/>
            <person name="Inagaki Y."/>
            <person name="Hashimoto T."/>
        </authorList>
    </citation>
    <scope>NUCLEOTIDE SEQUENCE [LARGE SCALE GENOMIC DNA]</scope>
    <source>
        <strain evidence="9">NY0173</strain>
    </source>
</reference>
<dbReference type="PANTHER" id="PTHR10926:SF0">
    <property type="entry name" value="CDC50, ISOFORM A"/>
    <property type="match status" value="1"/>
</dbReference>
<comment type="similarity">
    <text evidence="2">Belongs to the CDC50/LEM3 family.</text>
</comment>
<feature type="signal peptide" evidence="8">
    <location>
        <begin position="1"/>
        <end position="16"/>
    </location>
</feature>
<feature type="region of interest" description="Disordered" evidence="6">
    <location>
        <begin position="296"/>
        <end position="338"/>
    </location>
</feature>
<dbReference type="Pfam" id="PF03381">
    <property type="entry name" value="CDC50"/>
    <property type="match status" value="1"/>
</dbReference>
<evidence type="ECO:0000256" key="2">
    <source>
        <dbReference type="ARBA" id="ARBA00009457"/>
    </source>
</evidence>
<feature type="transmembrane region" description="Helical" evidence="7">
    <location>
        <begin position="247"/>
        <end position="274"/>
    </location>
</feature>
<evidence type="ECO:0000256" key="5">
    <source>
        <dbReference type="ARBA" id="ARBA00023136"/>
    </source>
</evidence>